<evidence type="ECO:0000313" key="3">
    <source>
        <dbReference type="Proteomes" id="UP000250079"/>
    </source>
</evidence>
<sequence length="321" mass="36494">MRIAHSSNNPAGSERPTLLAQATPPDNGERRTVDGADYIHFNGYWVRYYPPLEESLASRKTLIDHLTRRAFHHTEPGINTPGERLDTARAHYQNQSDPAMKRVNAAMLAGALFNRATDIFTAIVELEEKGVRISRDNELMRACGDYFKEALELGRDVRHFSGEEGIDELWGEPFRAFTLPITAYYESRFVKVAQAMANIDKVVARIQQLYGDRPEFSEIGPLLENYSSAAKHECETMKSDVCIFDIWPRFIASGELLGNVQPHMQQNCSRECRYVMEEALKTLVAGRNLINWIARARVPMPRSSVAYFARCELLGERFKSC</sequence>
<dbReference type="Proteomes" id="UP000250079">
    <property type="component" value="Chromosome"/>
</dbReference>
<keyword evidence="3" id="KW-1185">Reference proteome</keyword>
<organism evidence="2 3">
    <name type="scientific">Granulosicoccus antarcticus IMCC3135</name>
    <dbReference type="NCBI Taxonomy" id="1192854"/>
    <lineage>
        <taxon>Bacteria</taxon>
        <taxon>Pseudomonadati</taxon>
        <taxon>Pseudomonadota</taxon>
        <taxon>Gammaproteobacteria</taxon>
        <taxon>Chromatiales</taxon>
        <taxon>Granulosicoccaceae</taxon>
        <taxon>Granulosicoccus</taxon>
    </lineage>
</organism>
<dbReference type="RefSeq" id="WP_088919548.1">
    <property type="nucleotide sequence ID" value="NZ_CP018632.1"/>
</dbReference>
<dbReference type="OrthoDB" id="5296848at2"/>
<feature type="region of interest" description="Disordered" evidence="1">
    <location>
        <begin position="1"/>
        <end position="31"/>
    </location>
</feature>
<evidence type="ECO:0000313" key="2">
    <source>
        <dbReference type="EMBL" id="ASJ74525.1"/>
    </source>
</evidence>
<dbReference type="KEGG" id="gai:IMCC3135_22275"/>
<feature type="compositionally biased region" description="Polar residues" evidence="1">
    <location>
        <begin position="1"/>
        <end position="11"/>
    </location>
</feature>
<proteinExistence type="predicted"/>
<dbReference type="EMBL" id="CP018632">
    <property type="protein sequence ID" value="ASJ74525.1"/>
    <property type="molecule type" value="Genomic_DNA"/>
</dbReference>
<evidence type="ECO:0000256" key="1">
    <source>
        <dbReference type="SAM" id="MobiDB-lite"/>
    </source>
</evidence>
<accession>A0A2Z2NVI5</accession>
<reference evidence="2 3" key="1">
    <citation type="submission" date="2016-12" db="EMBL/GenBank/DDBJ databases">
        <authorList>
            <person name="Song W.-J."/>
            <person name="Kurnit D.M."/>
        </authorList>
    </citation>
    <scope>NUCLEOTIDE SEQUENCE [LARGE SCALE GENOMIC DNA]</scope>
    <source>
        <strain evidence="2 3">IMCC3135</strain>
    </source>
</reference>
<name>A0A2Z2NVI5_9GAMM</name>
<protein>
    <submittedName>
        <fullName evidence="2">Uncharacterized protein</fullName>
    </submittedName>
</protein>
<gene>
    <name evidence="2" type="ORF">IMCC3135_22275</name>
</gene>
<dbReference type="AlphaFoldDB" id="A0A2Z2NVI5"/>